<dbReference type="EMBL" id="HG793156">
    <property type="protein sequence ID" value="CRL27741.1"/>
    <property type="molecule type" value="Genomic_DNA"/>
</dbReference>
<dbReference type="PANTHER" id="PTHR21310:SF15">
    <property type="entry name" value="AMINOGLYCOSIDE PHOSPHOTRANSFERASE DOMAIN-CONTAINING PROTEIN"/>
    <property type="match status" value="1"/>
</dbReference>
<accession>A0A0G4PNJ1</accession>
<reference evidence="2 3" key="1">
    <citation type="journal article" date="2014" name="Nat. Commun.">
        <title>Multiple recent horizontal transfers of a large genomic region in cheese making fungi.</title>
        <authorList>
            <person name="Cheeseman K."/>
            <person name="Ropars J."/>
            <person name="Renault P."/>
            <person name="Dupont J."/>
            <person name="Gouzy J."/>
            <person name="Branca A."/>
            <person name="Abraham A.L."/>
            <person name="Ceppi M."/>
            <person name="Conseiller E."/>
            <person name="Debuchy R."/>
            <person name="Malagnac F."/>
            <person name="Goarin A."/>
            <person name="Silar P."/>
            <person name="Lacoste S."/>
            <person name="Sallet E."/>
            <person name="Bensimon A."/>
            <person name="Giraud T."/>
            <person name="Brygoo Y."/>
        </authorList>
    </citation>
    <scope>NUCLEOTIDE SEQUENCE [LARGE SCALE GENOMIC DNA]</scope>
    <source>
        <strain evidence="3">FM 013</strain>
    </source>
</reference>
<proteinExistence type="predicted"/>
<feature type="domain" description="Aminoglycoside phosphotransferase" evidence="1">
    <location>
        <begin position="75"/>
        <end position="279"/>
    </location>
</feature>
<evidence type="ECO:0000313" key="2">
    <source>
        <dbReference type="EMBL" id="CRL27741.1"/>
    </source>
</evidence>
<gene>
    <name evidence="2" type="ORF">PCAMFM013_S023g000199</name>
</gene>
<name>A0A0G4PNJ1_PENC3</name>
<dbReference type="SUPFAM" id="SSF56112">
    <property type="entry name" value="Protein kinase-like (PK-like)"/>
    <property type="match status" value="1"/>
</dbReference>
<keyword evidence="3" id="KW-1185">Reference proteome</keyword>
<sequence length="388" mass="43658">MAAEKRFLVPDERILSDIFPGVVGLKPSSCNIISNTFDICTFSVQVEVILLPVIVRLETEKSETSKSRLATVAALNSLGHLQLNDIVPSIQQIGTATTIDAKKVNYLVTEYLTGTVLLEDIWNTLDETNQLELVDSVVCAVDKLQKLGDIKNVYEHLTATPYISNDKKTPIAIGGPGIGYFPDINNFLEGILQKHERPPGCKLLGTDGGLSIQSEYDDIGQIDLSHSDLDELQHCVVFCHNDLEPRNILVRKSSSGKYELAGVIDWEMAGFFPFAYEYGVKDTSLGCENLYFSWYTMFKGKASYLLPQTECHTKFIKAVRIIEKSKKKAMSRNVGVRVQEKWIQREKVEESSDIREGWIRKAGEKSQVFTKEAMRELEYEVLKELGYI</sequence>
<evidence type="ECO:0000259" key="1">
    <source>
        <dbReference type="Pfam" id="PF01636"/>
    </source>
</evidence>
<keyword evidence="2" id="KW-0418">Kinase</keyword>
<dbReference type="InterPro" id="IPR002575">
    <property type="entry name" value="Aminoglycoside_PTrfase"/>
</dbReference>
<organism evidence="2 3">
    <name type="scientific">Penicillium camemberti (strain FM 013)</name>
    <dbReference type="NCBI Taxonomy" id="1429867"/>
    <lineage>
        <taxon>Eukaryota</taxon>
        <taxon>Fungi</taxon>
        <taxon>Dikarya</taxon>
        <taxon>Ascomycota</taxon>
        <taxon>Pezizomycotina</taxon>
        <taxon>Eurotiomycetes</taxon>
        <taxon>Eurotiomycetidae</taxon>
        <taxon>Eurotiales</taxon>
        <taxon>Aspergillaceae</taxon>
        <taxon>Penicillium</taxon>
    </lineage>
</organism>
<evidence type="ECO:0000313" key="3">
    <source>
        <dbReference type="Proteomes" id="UP000053732"/>
    </source>
</evidence>
<dbReference type="Gene3D" id="3.90.1200.10">
    <property type="match status" value="1"/>
</dbReference>
<dbReference type="InterPro" id="IPR011009">
    <property type="entry name" value="Kinase-like_dom_sf"/>
</dbReference>
<protein>
    <submittedName>
        <fullName evidence="2">Protein kinase-like domain</fullName>
    </submittedName>
</protein>
<keyword evidence="2" id="KW-0808">Transferase</keyword>
<dbReference type="AlphaFoldDB" id="A0A0G4PNJ1"/>
<dbReference type="PANTHER" id="PTHR21310">
    <property type="entry name" value="AMINOGLYCOSIDE PHOSPHOTRANSFERASE-RELATED-RELATED"/>
    <property type="match status" value="1"/>
</dbReference>
<dbReference type="GO" id="GO:0016301">
    <property type="term" value="F:kinase activity"/>
    <property type="evidence" value="ECO:0007669"/>
    <property type="project" value="UniProtKB-KW"/>
</dbReference>
<dbReference type="InterPro" id="IPR051678">
    <property type="entry name" value="AGP_Transferase"/>
</dbReference>
<dbReference type="Pfam" id="PF01636">
    <property type="entry name" value="APH"/>
    <property type="match status" value="1"/>
</dbReference>
<dbReference type="Proteomes" id="UP000053732">
    <property type="component" value="Unassembled WGS sequence"/>
</dbReference>